<evidence type="ECO:0000313" key="2">
    <source>
        <dbReference type="EMBL" id="MDR6537776.1"/>
    </source>
</evidence>
<organism evidence="2 3">
    <name type="scientific">Variovorax soli</name>
    <dbReference type="NCBI Taxonomy" id="376815"/>
    <lineage>
        <taxon>Bacteria</taxon>
        <taxon>Pseudomonadati</taxon>
        <taxon>Pseudomonadota</taxon>
        <taxon>Betaproteobacteria</taxon>
        <taxon>Burkholderiales</taxon>
        <taxon>Comamonadaceae</taxon>
        <taxon>Variovorax</taxon>
    </lineage>
</organism>
<evidence type="ECO:0000313" key="3">
    <source>
        <dbReference type="Proteomes" id="UP001184230"/>
    </source>
</evidence>
<comment type="caution">
    <text evidence="2">The sequence shown here is derived from an EMBL/GenBank/DDBJ whole genome shotgun (WGS) entry which is preliminary data.</text>
</comment>
<proteinExistence type="predicted"/>
<keyword evidence="3" id="KW-1185">Reference proteome</keyword>
<gene>
    <name evidence="2" type="ORF">J2739_003557</name>
</gene>
<reference evidence="2 3" key="1">
    <citation type="submission" date="2023-07" db="EMBL/GenBank/DDBJ databases">
        <title>Sorghum-associated microbial communities from plants grown in Nebraska, USA.</title>
        <authorList>
            <person name="Schachtman D."/>
        </authorList>
    </citation>
    <scope>NUCLEOTIDE SEQUENCE [LARGE SCALE GENOMIC DNA]</scope>
    <source>
        <strain evidence="2 3">DS1781</strain>
    </source>
</reference>
<evidence type="ECO:0000256" key="1">
    <source>
        <dbReference type="SAM" id="MobiDB-lite"/>
    </source>
</evidence>
<dbReference type="Gene3D" id="1.10.287.1700">
    <property type="match status" value="1"/>
</dbReference>
<feature type="compositionally biased region" description="Basic and acidic residues" evidence="1">
    <location>
        <begin position="125"/>
        <end position="140"/>
    </location>
</feature>
<dbReference type="Proteomes" id="UP001184230">
    <property type="component" value="Unassembled WGS sequence"/>
</dbReference>
<dbReference type="RefSeq" id="WP_309903957.1">
    <property type="nucleotide sequence ID" value="NZ_JAVDRF010000007.1"/>
</dbReference>
<feature type="region of interest" description="Disordered" evidence="1">
    <location>
        <begin position="122"/>
        <end position="166"/>
    </location>
</feature>
<sequence>MSGNANGIDWKLLIDVRERQKTAALGVVARDREAAGQSHAQLRQAEAWCEQQVQSKAAHWQATAGALAGGQCNVAQLRHAGAWSGALDARIAQAQQQAAQAGAFHAQREEVLARSRQALRAASGELEKARQMQQRARAEQRALQASRQDEATEEAASQQWAANRAL</sequence>
<name>A0ABU1NID4_9BURK</name>
<dbReference type="InterPro" id="IPR053716">
    <property type="entry name" value="Flag_assembly_chemotaxis_eff"/>
</dbReference>
<evidence type="ECO:0008006" key="4">
    <source>
        <dbReference type="Google" id="ProtNLM"/>
    </source>
</evidence>
<protein>
    <recommendedName>
        <fullName evidence="4">Serine kinase</fullName>
    </recommendedName>
</protein>
<accession>A0ABU1NID4</accession>
<feature type="compositionally biased region" description="Polar residues" evidence="1">
    <location>
        <begin position="155"/>
        <end position="166"/>
    </location>
</feature>
<dbReference type="EMBL" id="JAVDRF010000007">
    <property type="protein sequence ID" value="MDR6537776.1"/>
    <property type="molecule type" value="Genomic_DNA"/>
</dbReference>